<name>A0ACA9TY73_BIOOC</name>
<reference evidence="1" key="1">
    <citation type="submission" date="2020-04" db="EMBL/GenBank/DDBJ databases">
        <authorList>
            <person name="Broberg M."/>
        </authorList>
    </citation>
    <scope>NUCLEOTIDE SEQUENCE</scope>
</reference>
<organism evidence="1 2">
    <name type="scientific">Clonostachys rosea f. rosea IK726</name>
    <dbReference type="NCBI Taxonomy" id="1349383"/>
    <lineage>
        <taxon>Eukaryota</taxon>
        <taxon>Fungi</taxon>
        <taxon>Dikarya</taxon>
        <taxon>Ascomycota</taxon>
        <taxon>Pezizomycotina</taxon>
        <taxon>Sordariomycetes</taxon>
        <taxon>Hypocreomycetidae</taxon>
        <taxon>Hypocreales</taxon>
        <taxon>Bionectriaceae</taxon>
        <taxon>Clonostachys</taxon>
    </lineage>
</organism>
<accession>A0ACA9TY73</accession>
<dbReference type="Proteomes" id="UP000836387">
    <property type="component" value="Unassembled WGS sequence"/>
</dbReference>
<reference evidence="1" key="2">
    <citation type="submission" date="2021-10" db="EMBL/GenBank/DDBJ databases">
        <authorList>
            <person name="Piombo E."/>
        </authorList>
    </citation>
    <scope>NUCLEOTIDE SEQUENCE</scope>
</reference>
<sequence length="193" mass="20940">MSTDNEEPRRRSARNPTPSAKAQDKQPANGEIIAATEKPTKNAKRTTAAGGEDRSDASRKNATYGDALLEMMHRLMEQVEELKREGKEQRTAIQKLQAAVQELRRMLPSFSLALISFSTADLTVPAVTLLFSVPASIVQNRVSVNAEGIVFVEGSTSFLQLPFRFQKLSLGLSVLSLGSLGSGAEPPCSFADF</sequence>
<keyword evidence="2" id="KW-1185">Reference proteome</keyword>
<dbReference type="EMBL" id="CADEHS020000009">
    <property type="protein sequence ID" value="CAG9945527.1"/>
    <property type="molecule type" value="Genomic_DNA"/>
</dbReference>
<protein>
    <submittedName>
        <fullName evidence="1">Uncharacterized protein</fullName>
    </submittedName>
</protein>
<gene>
    <name evidence="1" type="ORF">CRV2_00012265</name>
</gene>
<comment type="caution">
    <text evidence="1">The sequence shown here is derived from an EMBL/GenBank/DDBJ whole genome shotgun (WGS) entry which is preliminary data.</text>
</comment>
<evidence type="ECO:0000313" key="2">
    <source>
        <dbReference type="Proteomes" id="UP000836387"/>
    </source>
</evidence>
<evidence type="ECO:0000313" key="1">
    <source>
        <dbReference type="EMBL" id="CAG9945527.1"/>
    </source>
</evidence>
<proteinExistence type="predicted"/>